<dbReference type="AlphaFoldDB" id="A0A941IAG3"/>
<dbReference type="SUPFAM" id="SSF52467">
    <property type="entry name" value="DHS-like NAD/FAD-binding domain"/>
    <property type="match status" value="1"/>
</dbReference>
<protein>
    <submittedName>
        <fullName evidence="1">SIR2 family protein</fullName>
    </submittedName>
</protein>
<evidence type="ECO:0000313" key="1">
    <source>
        <dbReference type="EMBL" id="MBR7797899.1"/>
    </source>
</evidence>
<reference evidence="1" key="1">
    <citation type="submission" date="2021-04" db="EMBL/GenBank/DDBJ databases">
        <title>Isolation and polyphasic classification of algal microorganism.</title>
        <authorList>
            <person name="Wang S."/>
        </authorList>
    </citation>
    <scope>NUCLEOTIDE SEQUENCE</scope>
    <source>
        <strain evidence="1">720a</strain>
    </source>
</reference>
<dbReference type="RefSeq" id="WP_166530890.1">
    <property type="nucleotide sequence ID" value="NZ_JAGSOT010000075.1"/>
</dbReference>
<dbReference type="InterPro" id="IPR029035">
    <property type="entry name" value="DHS-like_NAD/FAD-binding_dom"/>
</dbReference>
<evidence type="ECO:0000313" key="2">
    <source>
        <dbReference type="Proteomes" id="UP000675284"/>
    </source>
</evidence>
<dbReference type="Proteomes" id="UP000675284">
    <property type="component" value="Unassembled WGS sequence"/>
</dbReference>
<accession>A0A941IAG3</accession>
<proteinExistence type="predicted"/>
<dbReference type="EMBL" id="JAGSOT010000075">
    <property type="protein sequence ID" value="MBR7797899.1"/>
    <property type="molecule type" value="Genomic_DNA"/>
</dbReference>
<organism evidence="1 2">
    <name type="scientific">Virgibacillus salarius</name>
    <dbReference type="NCBI Taxonomy" id="447199"/>
    <lineage>
        <taxon>Bacteria</taxon>
        <taxon>Bacillati</taxon>
        <taxon>Bacillota</taxon>
        <taxon>Bacilli</taxon>
        <taxon>Bacillales</taxon>
        <taxon>Bacillaceae</taxon>
        <taxon>Virgibacillus</taxon>
    </lineage>
</organism>
<sequence length="400" mass="46678">MNVFIMGAGASKSYSQSTTNVRMPIAFDFFKTFNKLKISENPWVRVGEIINYVRENYQVDPSDFNTFNIDIEKLHSEIEEKLKIAIEQDNKVDVMILHRVYMQLVFLFSSVINEIQNGPISNPHINLAKLLKDEDFVITYNWDTLMDRAMYRTTNWEPGSGYLVKPRMIYRDEWVQTNKSTINAPKIIKLHGSVNWLTSYMVVEDGKFTLTQELGPDTFYVYEYANQPYATYDGRFMNGYTPFSYGYYPVNLPDRGKSIENGRVLISMKQRGAYYAEKGSSNSSGLVSMPMIIPPVKYKSYNMFGTLFKELWNTSEEILSKADHIIIIGYSFPKTDIQSENLFKNAFLKRLNYPQITILNPKPERIIEKFMFDFGVPESNIRVFKEYFSKEFNIDKLLEY</sequence>
<name>A0A941IAG3_9BACI</name>
<comment type="caution">
    <text evidence="1">The sequence shown here is derived from an EMBL/GenBank/DDBJ whole genome shotgun (WGS) entry which is preliminary data.</text>
</comment>
<keyword evidence="2" id="KW-1185">Reference proteome</keyword>
<gene>
    <name evidence="1" type="ORF">KCX74_17885</name>
</gene>